<gene>
    <name evidence="1" type="ORF">D9K79_11615</name>
</gene>
<protein>
    <submittedName>
        <fullName evidence="1">Uncharacterized protein</fullName>
    </submittedName>
</protein>
<comment type="caution">
    <text evidence="1">The sequence shown here is derived from an EMBL/GenBank/DDBJ whole genome shotgun (WGS) entry which is preliminary data.</text>
</comment>
<evidence type="ECO:0000313" key="2">
    <source>
        <dbReference type="Proteomes" id="UP000273105"/>
    </source>
</evidence>
<reference evidence="1 2" key="1">
    <citation type="submission" date="2018-09" db="EMBL/GenBank/DDBJ databases">
        <title>The draft genome of Acinetobacter sp. strains.</title>
        <authorList>
            <person name="Qin J."/>
            <person name="Feng Y."/>
            <person name="Zong Z."/>
        </authorList>
    </citation>
    <scope>NUCLEOTIDE SEQUENCE [LARGE SCALE GENOMIC DNA]</scope>
    <source>
        <strain evidence="1 2">WCHAc060001</strain>
    </source>
</reference>
<organism evidence="1 2">
    <name type="scientific">Acinetobacter cumulans</name>
    <dbReference type="NCBI Taxonomy" id="2136182"/>
    <lineage>
        <taxon>Bacteria</taxon>
        <taxon>Pseudomonadati</taxon>
        <taxon>Pseudomonadota</taxon>
        <taxon>Gammaproteobacteria</taxon>
        <taxon>Moraxellales</taxon>
        <taxon>Moraxellaceae</taxon>
        <taxon>Acinetobacter</taxon>
    </lineage>
</organism>
<keyword evidence="2" id="KW-1185">Reference proteome</keyword>
<evidence type="ECO:0000313" key="1">
    <source>
        <dbReference type="EMBL" id="RLL43008.1"/>
    </source>
</evidence>
<dbReference type="Proteomes" id="UP000273105">
    <property type="component" value="Unassembled WGS sequence"/>
</dbReference>
<proteinExistence type="predicted"/>
<sequence length="403" mass="43511">MIKQTQTKMFDFSDTDLDFCGGSKNKFPTVFKKMLAQGYNSKVVSSVLVTGDQITLDYGVNHGYVAGRVLVINTPGLDGEFYIDSVSSNTLTITVQNAPASIDGGFTTKVAPLGYELVYENAHIHIYKFKHIDETDLYLRLCFQTVLTQRNSVIAAIGKSVDLNLGIITDVNSPGDLGTCPTVSDSTFGLRWDFDGEAYAGRNNFSYLGGFSSLGKGCVVGSQYHLLFLGSYGNNTAYNYVYGFLPTHSFANKEELNYPALITTNISTPASSINTAYISSARVYVGKTRAVFSGGSSSIATFMSSPVAASSFLPKSLEDFNTTAAIPLSLYEVSTKQFLGMIIGGLFAICYGTSNQPSSAVGVIPEETIDIDFNTKIMRHTFGGDSNTRVFVAAPIEEIKIVS</sequence>
<accession>A0ABX9U553</accession>
<dbReference type="RefSeq" id="WP_121532660.1">
    <property type="nucleotide sequence ID" value="NZ_RCHE01000027.1"/>
</dbReference>
<dbReference type="EMBL" id="RCHE01000027">
    <property type="protein sequence ID" value="RLL43008.1"/>
    <property type="molecule type" value="Genomic_DNA"/>
</dbReference>
<name>A0ABX9U553_9GAMM</name>